<evidence type="ECO:0000313" key="1">
    <source>
        <dbReference type="EMBL" id="KAL0311386.1"/>
    </source>
</evidence>
<dbReference type="Gene3D" id="3.40.50.2000">
    <property type="entry name" value="Glycogen Phosphorylase B"/>
    <property type="match status" value="3"/>
</dbReference>
<accession>A0AAW2KWG9</accession>
<name>A0AAW2KWG9_9LAMI</name>
<dbReference type="SUPFAM" id="SSF53756">
    <property type="entry name" value="UDP-Glycosyltransferase/glycogen phosphorylase"/>
    <property type="match status" value="1"/>
</dbReference>
<gene>
    <name evidence="1" type="ORF">Sangu_2433300</name>
</gene>
<reference evidence="1" key="2">
    <citation type="journal article" date="2024" name="Plant">
        <title>Genomic evolution and insights into agronomic trait innovations of Sesamum species.</title>
        <authorList>
            <person name="Miao H."/>
            <person name="Wang L."/>
            <person name="Qu L."/>
            <person name="Liu H."/>
            <person name="Sun Y."/>
            <person name="Le M."/>
            <person name="Wang Q."/>
            <person name="Wei S."/>
            <person name="Zheng Y."/>
            <person name="Lin W."/>
            <person name="Duan Y."/>
            <person name="Cao H."/>
            <person name="Xiong S."/>
            <person name="Wang X."/>
            <person name="Wei L."/>
            <person name="Li C."/>
            <person name="Ma Q."/>
            <person name="Ju M."/>
            <person name="Zhao R."/>
            <person name="Li G."/>
            <person name="Mu C."/>
            <person name="Tian Q."/>
            <person name="Mei H."/>
            <person name="Zhang T."/>
            <person name="Gao T."/>
            <person name="Zhang H."/>
        </authorList>
    </citation>
    <scope>NUCLEOTIDE SEQUENCE</scope>
    <source>
        <strain evidence="1">G01</strain>
    </source>
</reference>
<dbReference type="EMBL" id="JACGWK010000016">
    <property type="protein sequence ID" value="KAL0311386.1"/>
    <property type="molecule type" value="Genomic_DNA"/>
</dbReference>
<protein>
    <submittedName>
        <fullName evidence="1">Scopoletin glucosyltransferase</fullName>
    </submittedName>
</protein>
<dbReference type="AlphaFoldDB" id="A0AAW2KWG9"/>
<reference evidence="1" key="1">
    <citation type="submission" date="2020-06" db="EMBL/GenBank/DDBJ databases">
        <authorList>
            <person name="Li T."/>
            <person name="Hu X."/>
            <person name="Zhang T."/>
            <person name="Song X."/>
            <person name="Zhang H."/>
            <person name="Dai N."/>
            <person name="Sheng W."/>
            <person name="Hou X."/>
            <person name="Wei L."/>
        </authorList>
    </citation>
    <scope>NUCLEOTIDE SEQUENCE</scope>
    <source>
        <strain evidence="1">G01</strain>
        <tissue evidence="1">Leaf</tissue>
    </source>
</reference>
<comment type="caution">
    <text evidence="1">The sequence shown here is derived from an EMBL/GenBank/DDBJ whole genome shotgun (WGS) entry which is preliminary data.</text>
</comment>
<proteinExistence type="predicted"/>
<dbReference type="PANTHER" id="PTHR48045:SF31">
    <property type="entry name" value="UDP-GLYCOSYLTRANSFERASE 76B1-LIKE"/>
    <property type="match status" value="1"/>
</dbReference>
<organism evidence="1">
    <name type="scientific">Sesamum angustifolium</name>
    <dbReference type="NCBI Taxonomy" id="2727405"/>
    <lineage>
        <taxon>Eukaryota</taxon>
        <taxon>Viridiplantae</taxon>
        <taxon>Streptophyta</taxon>
        <taxon>Embryophyta</taxon>
        <taxon>Tracheophyta</taxon>
        <taxon>Spermatophyta</taxon>
        <taxon>Magnoliopsida</taxon>
        <taxon>eudicotyledons</taxon>
        <taxon>Gunneridae</taxon>
        <taxon>Pentapetalae</taxon>
        <taxon>asterids</taxon>
        <taxon>lamiids</taxon>
        <taxon>Lamiales</taxon>
        <taxon>Pedaliaceae</taxon>
        <taxon>Sesamum</taxon>
    </lineage>
</organism>
<dbReference type="PANTHER" id="PTHR48045">
    <property type="entry name" value="UDP-GLYCOSYLTRANSFERASE 72B1"/>
    <property type="match status" value="1"/>
</dbReference>
<sequence>MAVRLEALGQDFIWVARKGKNEGEDEDWMPQEYEDRIKGRGLIIRDGLPRAVLQREVGVKVVKTGVLMGSKKWQTVASEGVPSEAVRQVMAGEEASGMRNCAKYYKEMARKAVEEGGSSYNSLNAFVDELSIYCSPPKKQAIN</sequence>